<evidence type="ECO:0000313" key="2">
    <source>
        <dbReference type="EMBL" id="CAI3935101.1"/>
    </source>
</evidence>
<sequence length="100" mass="11943">MFLTVVFYIKCSYYVIFTSPDKEEVIISNLQYLCDYFDETADHVSDFAIQHPNKIYFRFLDNDLWSMKIFAQPRFMWSSIFLLDVILDTFDVKKLQTSAP</sequence>
<reference evidence="1" key="1">
    <citation type="submission" date="2022-10" db="EMBL/GenBank/DDBJ databases">
        <authorList>
            <person name="Botero Cardona J."/>
        </authorList>
    </citation>
    <scope>NUCLEOTIDE SEQUENCE</scope>
    <source>
        <strain evidence="1">LMG 31819</strain>
        <strain evidence="2">R-53529</strain>
    </source>
</reference>
<keyword evidence="4" id="KW-1185">Reference proteome</keyword>
<accession>A0A9W4XGZ0</accession>
<evidence type="ECO:0000313" key="3">
    <source>
        <dbReference type="Proteomes" id="UP001154255"/>
    </source>
</evidence>
<protein>
    <submittedName>
        <fullName evidence="1">Uncharacterized protein</fullName>
    </submittedName>
</protein>
<dbReference type="Proteomes" id="UP001154255">
    <property type="component" value="Unassembled WGS sequence"/>
</dbReference>
<evidence type="ECO:0000313" key="4">
    <source>
        <dbReference type="Proteomes" id="UP001154259"/>
    </source>
</evidence>
<gene>
    <name evidence="2" type="ORF">R53529_LOCUS765</name>
    <name evidence="1" type="ORF">R53530_LOCUS336</name>
</gene>
<comment type="caution">
    <text evidence="1">The sequence shown here is derived from an EMBL/GenBank/DDBJ whole genome shotgun (WGS) entry which is preliminary data.</text>
</comment>
<organism evidence="1 3">
    <name type="scientific">Commensalibacter communis</name>
    <dbReference type="NCBI Taxonomy" id="2972786"/>
    <lineage>
        <taxon>Bacteria</taxon>
        <taxon>Pseudomonadati</taxon>
        <taxon>Pseudomonadota</taxon>
        <taxon>Alphaproteobacteria</taxon>
        <taxon>Acetobacterales</taxon>
        <taxon>Acetobacteraceae</taxon>
    </lineage>
</organism>
<name>A0A9W4XGZ0_9PROT</name>
<dbReference type="EMBL" id="CAMXCS010000001">
    <property type="protein sequence ID" value="CAI3935101.1"/>
    <property type="molecule type" value="Genomic_DNA"/>
</dbReference>
<evidence type="ECO:0000313" key="1">
    <source>
        <dbReference type="EMBL" id="CAI3925871.1"/>
    </source>
</evidence>
<dbReference type="EMBL" id="CAMXCM010000001">
    <property type="protein sequence ID" value="CAI3925871.1"/>
    <property type="molecule type" value="Genomic_DNA"/>
</dbReference>
<dbReference type="Proteomes" id="UP001154259">
    <property type="component" value="Unassembled WGS sequence"/>
</dbReference>
<dbReference type="AlphaFoldDB" id="A0A9W4XGZ0"/>
<proteinExistence type="predicted"/>